<dbReference type="EMBL" id="JAEHOE010000007">
    <property type="protein sequence ID" value="KAG2499294.1"/>
    <property type="molecule type" value="Genomic_DNA"/>
</dbReference>
<evidence type="ECO:0000313" key="4">
    <source>
        <dbReference type="Proteomes" id="UP000612055"/>
    </source>
</evidence>
<organism evidence="3 4">
    <name type="scientific">Edaphochlamys debaryana</name>
    <dbReference type="NCBI Taxonomy" id="47281"/>
    <lineage>
        <taxon>Eukaryota</taxon>
        <taxon>Viridiplantae</taxon>
        <taxon>Chlorophyta</taxon>
        <taxon>core chlorophytes</taxon>
        <taxon>Chlorophyceae</taxon>
        <taxon>CS clade</taxon>
        <taxon>Chlamydomonadales</taxon>
        <taxon>Chlamydomonadales incertae sedis</taxon>
        <taxon>Edaphochlamys</taxon>
    </lineage>
</organism>
<feature type="transmembrane region" description="Helical" evidence="2">
    <location>
        <begin position="186"/>
        <end position="208"/>
    </location>
</feature>
<keyword evidence="2" id="KW-0472">Membrane</keyword>
<name>A0A835YKD6_9CHLO</name>
<comment type="caution">
    <text evidence="3">The sequence shown here is derived from an EMBL/GenBank/DDBJ whole genome shotgun (WGS) entry which is preliminary data.</text>
</comment>
<accession>A0A835YKD6</accession>
<evidence type="ECO:0000313" key="3">
    <source>
        <dbReference type="EMBL" id="KAG2499294.1"/>
    </source>
</evidence>
<evidence type="ECO:0000256" key="2">
    <source>
        <dbReference type="SAM" id="Phobius"/>
    </source>
</evidence>
<feature type="transmembrane region" description="Helical" evidence="2">
    <location>
        <begin position="140"/>
        <end position="166"/>
    </location>
</feature>
<feature type="transmembrane region" description="Helical" evidence="2">
    <location>
        <begin position="6"/>
        <end position="25"/>
    </location>
</feature>
<keyword evidence="2" id="KW-0812">Transmembrane</keyword>
<feature type="transmembrane region" description="Helical" evidence="2">
    <location>
        <begin position="37"/>
        <end position="58"/>
    </location>
</feature>
<dbReference type="AlphaFoldDB" id="A0A835YKD6"/>
<reference evidence="3" key="1">
    <citation type="journal article" date="2020" name="bioRxiv">
        <title>Comparative genomics of Chlamydomonas.</title>
        <authorList>
            <person name="Craig R.J."/>
            <person name="Hasan A.R."/>
            <person name="Ness R.W."/>
            <person name="Keightley P.D."/>
        </authorList>
    </citation>
    <scope>NUCLEOTIDE SEQUENCE</scope>
    <source>
        <strain evidence="3">CCAP 11/70</strain>
    </source>
</reference>
<keyword evidence="4" id="KW-1185">Reference proteome</keyword>
<feature type="transmembrane region" description="Helical" evidence="2">
    <location>
        <begin position="95"/>
        <end position="119"/>
    </location>
</feature>
<evidence type="ECO:0000256" key="1">
    <source>
        <dbReference type="SAM" id="MobiDB-lite"/>
    </source>
</evidence>
<dbReference type="Proteomes" id="UP000612055">
    <property type="component" value="Unassembled WGS sequence"/>
</dbReference>
<keyword evidence="2" id="KW-1133">Transmembrane helix</keyword>
<proteinExistence type="predicted"/>
<feature type="region of interest" description="Disordered" evidence="1">
    <location>
        <begin position="235"/>
        <end position="259"/>
    </location>
</feature>
<protein>
    <submittedName>
        <fullName evidence="3">Uncharacterized protein</fullName>
    </submittedName>
</protein>
<gene>
    <name evidence="3" type="ORF">HYH03_002872</name>
</gene>
<sequence length="281" mass="31038">MRTPPGLWLLFIPGINLVYQVLMFTPRYDDLDRVLSTLGVLAALVLALAVTLVLAVQYDVIAAADARLLLHSETNNYARYYQKFNTGHSAPSKNFILQAFGSIVALTMCLVLDVLLYTFMAFARIRGDSHRRWYRFERWILLLLVALLITGTYFFFAALVFFTMMMTPDYIVEDEGSRGLKGVYDMAYFLVWTIVVGAVVASVIVGAANYHSLRDPLDDNGSLISSSSRVTPLPGWSLPKRWSDTDSGGTQGDRAPEPAVPAAEITVGIAGEADHEGQVTT</sequence>